<dbReference type="EMBL" id="JAIXNE010000007">
    <property type="protein sequence ID" value="MCA6078943.1"/>
    <property type="molecule type" value="Genomic_DNA"/>
</dbReference>
<organism evidence="3 4">
    <name type="scientific">Fulvivirga sedimenti</name>
    <dbReference type="NCBI Taxonomy" id="2879465"/>
    <lineage>
        <taxon>Bacteria</taxon>
        <taxon>Pseudomonadati</taxon>
        <taxon>Bacteroidota</taxon>
        <taxon>Cytophagia</taxon>
        <taxon>Cytophagales</taxon>
        <taxon>Fulvivirgaceae</taxon>
        <taxon>Fulvivirga</taxon>
    </lineage>
</organism>
<keyword evidence="3" id="KW-0808">Transferase</keyword>
<protein>
    <submittedName>
        <fullName evidence="3">Histidine kinase</fullName>
    </submittedName>
</protein>
<feature type="transmembrane region" description="Helical" evidence="1">
    <location>
        <begin position="12"/>
        <end position="29"/>
    </location>
</feature>
<gene>
    <name evidence="3" type="ORF">LDX50_28975</name>
</gene>
<feature type="domain" description="Signal transduction histidine kinase internal region" evidence="2">
    <location>
        <begin position="162"/>
        <end position="238"/>
    </location>
</feature>
<evidence type="ECO:0000313" key="4">
    <source>
        <dbReference type="Proteomes" id="UP001139409"/>
    </source>
</evidence>
<dbReference type="InterPro" id="IPR010559">
    <property type="entry name" value="Sig_transdc_His_kin_internal"/>
</dbReference>
<accession>A0A9X1HVB9</accession>
<dbReference type="Pfam" id="PF06580">
    <property type="entry name" value="His_kinase"/>
    <property type="match status" value="1"/>
</dbReference>
<sequence>MKKPEKYGLSNFWWVLPLVIFDFFYYYFIQHLVEQKSDDLRVVIHGEALFFLFIISLLSIGCVRISERILARFNFQKINNQYLINIFLSFLIFILIVMGIQVMASNDAYQQSVNFLINQSMIFLFLHLIVGNAAIAVSYFRNSKRLTENILMLEKVRTEKDLKILQQQMDPHFLFNNLNTLTSLIPSDQEKAIRFTRKLSAIFRHATDYADKELSNLSEELGFLRDYVELLSFRFGNSYVLEIDLSDLNPNDYLVVPMSLQVITENVIKHNAGNKKKPLVISLNADSDYLVIRNAIVPKLDTDRSREGIGLKNLNQQYQLITGRSIVIENDNATFKVKLPLIKQLRDEDIDH</sequence>
<proteinExistence type="predicted"/>
<comment type="caution">
    <text evidence="3">The sequence shown here is derived from an EMBL/GenBank/DDBJ whole genome shotgun (WGS) entry which is preliminary data.</text>
</comment>
<feature type="transmembrane region" description="Helical" evidence="1">
    <location>
        <begin position="82"/>
        <end position="104"/>
    </location>
</feature>
<feature type="transmembrane region" description="Helical" evidence="1">
    <location>
        <begin position="49"/>
        <end position="70"/>
    </location>
</feature>
<name>A0A9X1HVB9_9BACT</name>
<dbReference type="PANTHER" id="PTHR34220:SF7">
    <property type="entry name" value="SENSOR HISTIDINE KINASE YPDA"/>
    <property type="match status" value="1"/>
</dbReference>
<dbReference type="GO" id="GO:0016020">
    <property type="term" value="C:membrane"/>
    <property type="evidence" value="ECO:0007669"/>
    <property type="project" value="InterPro"/>
</dbReference>
<dbReference type="Gene3D" id="3.30.565.10">
    <property type="entry name" value="Histidine kinase-like ATPase, C-terminal domain"/>
    <property type="match status" value="1"/>
</dbReference>
<feature type="transmembrane region" description="Helical" evidence="1">
    <location>
        <begin position="116"/>
        <end position="140"/>
    </location>
</feature>
<dbReference type="GO" id="GO:0000155">
    <property type="term" value="F:phosphorelay sensor kinase activity"/>
    <property type="evidence" value="ECO:0007669"/>
    <property type="project" value="InterPro"/>
</dbReference>
<keyword evidence="1" id="KW-1133">Transmembrane helix</keyword>
<dbReference type="RefSeq" id="WP_225699801.1">
    <property type="nucleotide sequence ID" value="NZ_JAIXNE010000007.1"/>
</dbReference>
<dbReference type="InterPro" id="IPR050640">
    <property type="entry name" value="Bact_2-comp_sensor_kinase"/>
</dbReference>
<dbReference type="Proteomes" id="UP001139409">
    <property type="component" value="Unassembled WGS sequence"/>
</dbReference>
<dbReference type="InterPro" id="IPR036890">
    <property type="entry name" value="HATPase_C_sf"/>
</dbReference>
<keyword evidence="1" id="KW-0472">Membrane</keyword>
<dbReference type="PANTHER" id="PTHR34220">
    <property type="entry name" value="SENSOR HISTIDINE KINASE YPDA"/>
    <property type="match status" value="1"/>
</dbReference>
<dbReference type="AlphaFoldDB" id="A0A9X1HVB9"/>
<evidence type="ECO:0000256" key="1">
    <source>
        <dbReference type="SAM" id="Phobius"/>
    </source>
</evidence>
<evidence type="ECO:0000259" key="2">
    <source>
        <dbReference type="Pfam" id="PF06580"/>
    </source>
</evidence>
<reference evidence="3" key="1">
    <citation type="submission" date="2021-09" db="EMBL/GenBank/DDBJ databases">
        <title>Fulvivirga sp. isolated from coastal sediment.</title>
        <authorList>
            <person name="Yu H."/>
        </authorList>
    </citation>
    <scope>NUCLEOTIDE SEQUENCE</scope>
    <source>
        <strain evidence="3">1062</strain>
    </source>
</reference>
<evidence type="ECO:0000313" key="3">
    <source>
        <dbReference type="EMBL" id="MCA6078943.1"/>
    </source>
</evidence>
<keyword evidence="4" id="KW-1185">Reference proteome</keyword>
<keyword evidence="1" id="KW-0812">Transmembrane</keyword>
<keyword evidence="3" id="KW-0418">Kinase</keyword>